<dbReference type="VEuPathDB" id="TriTrypDB:TcG_08448"/>
<feature type="signal peptide" evidence="1">
    <location>
        <begin position="1"/>
        <end position="18"/>
    </location>
</feature>
<dbReference type="VEuPathDB" id="TriTrypDB:C3747_22g1705c"/>
<dbReference type="VEuPathDB" id="TriTrypDB:C4B63_76g35c"/>
<organism evidence="3 5">
    <name type="scientific">Trypanosoma cruzi</name>
    <dbReference type="NCBI Taxonomy" id="5693"/>
    <lineage>
        <taxon>Eukaryota</taxon>
        <taxon>Discoba</taxon>
        <taxon>Euglenozoa</taxon>
        <taxon>Kinetoplastea</taxon>
        <taxon>Metakinetoplastina</taxon>
        <taxon>Trypanosomatida</taxon>
        <taxon>Trypanosomatidae</taxon>
        <taxon>Trypanosoma</taxon>
        <taxon>Schizotrypanum</taxon>
    </lineage>
</organism>
<dbReference type="EMBL" id="PRFC01000083">
    <property type="protein sequence ID" value="PWV09001.1"/>
    <property type="molecule type" value="Genomic_DNA"/>
</dbReference>
<protein>
    <submittedName>
        <fullName evidence="3">Uncharacterized protein</fullName>
    </submittedName>
</protein>
<dbReference type="EMBL" id="PRFC01000022">
    <property type="protein sequence ID" value="PWV16609.1"/>
    <property type="molecule type" value="Genomic_DNA"/>
</dbReference>
<dbReference type="SMR" id="A0A2V2WK95"/>
<dbReference type="EMBL" id="PRFA01000076">
    <property type="protein sequence ID" value="PWU88292.1"/>
    <property type="molecule type" value="Genomic_DNA"/>
</dbReference>
<sequence>MYQRSLLFLLFSKPITQGYVAQLPQPAPTRRCTSWRRAFENNDEVRKKYTPDAERYEEWYKATYGLESLSDGCAASGATSNRRLDDTQNMESVPSLDDFCAVEEEVEFCSRQFNHNTLVR</sequence>
<gene>
    <name evidence="4" type="ORF">C3747_22g1705c</name>
    <name evidence="3" type="ORF">C3747_83g49c</name>
    <name evidence="2" type="ORF">C4B63_76g35c</name>
</gene>
<evidence type="ECO:0000313" key="5">
    <source>
        <dbReference type="Proteomes" id="UP000246078"/>
    </source>
</evidence>
<dbReference type="VEuPathDB" id="TriTrypDB:C3747_83g49c"/>
<dbReference type="Proteomes" id="UP000246121">
    <property type="component" value="Unassembled WGS sequence"/>
</dbReference>
<evidence type="ECO:0000313" key="3">
    <source>
        <dbReference type="EMBL" id="PWV09001.1"/>
    </source>
</evidence>
<dbReference type="VEuPathDB" id="TriTrypDB:TcCL_NonESM00537"/>
<reference evidence="5 6" key="1">
    <citation type="journal article" date="2018" name="Microb. Genom.">
        <title>Expanding an expanded genome: long-read sequencing of Trypanosoma cruzi.</title>
        <authorList>
            <person name="Berna L."/>
            <person name="Rodriguez M."/>
            <person name="Chiribao M.L."/>
            <person name="Parodi-Talice A."/>
            <person name="Pita S."/>
            <person name="Rijo G."/>
            <person name="Alvarez-Valin F."/>
            <person name="Robello C."/>
        </authorList>
    </citation>
    <scope>NUCLEOTIDE SEQUENCE [LARGE SCALE GENOMIC DNA]</scope>
    <source>
        <strain evidence="2 6">Dm28c</strain>
        <strain evidence="3 5">TCC</strain>
    </source>
</reference>
<dbReference type="VEuPathDB" id="TriTrypDB:TcBrA4_0093690"/>
<evidence type="ECO:0000256" key="1">
    <source>
        <dbReference type="SAM" id="SignalP"/>
    </source>
</evidence>
<feature type="chain" id="PRO_5036053434" evidence="1">
    <location>
        <begin position="19"/>
        <end position="120"/>
    </location>
</feature>
<name>A0A2V2WK95_TRYCR</name>
<dbReference type="VEuPathDB" id="TriTrypDB:TcCLB.511817.30"/>
<dbReference type="VEuPathDB" id="TriTrypDB:TcCLB.506859.249"/>
<comment type="caution">
    <text evidence="3">The sequence shown here is derived from an EMBL/GenBank/DDBJ whole genome shotgun (WGS) entry which is preliminary data.</text>
</comment>
<dbReference type="VEuPathDB" id="TriTrypDB:BCY84_17406"/>
<evidence type="ECO:0000313" key="6">
    <source>
        <dbReference type="Proteomes" id="UP000246121"/>
    </source>
</evidence>
<keyword evidence="1" id="KW-0732">Signal</keyword>
<accession>A0A2V2WK95</accession>
<evidence type="ECO:0000313" key="4">
    <source>
        <dbReference type="EMBL" id="PWV16609.1"/>
    </source>
</evidence>
<proteinExistence type="predicted"/>
<dbReference type="OrthoDB" id="269016at2759"/>
<evidence type="ECO:0000313" key="2">
    <source>
        <dbReference type="EMBL" id="PWU88292.1"/>
    </source>
</evidence>
<dbReference type="Proteomes" id="UP000246078">
    <property type="component" value="Unassembled WGS sequence"/>
</dbReference>
<dbReference type="AlphaFoldDB" id="A0A2V2WK95"/>